<evidence type="ECO:0000256" key="1">
    <source>
        <dbReference type="SAM" id="MobiDB-lite"/>
    </source>
</evidence>
<dbReference type="EMBL" id="HBUE01091424">
    <property type="protein sequence ID" value="CAG6481749.1"/>
    <property type="molecule type" value="Transcribed_RNA"/>
</dbReference>
<name>A0A8D8BTY1_CULPI</name>
<sequence length="122" mass="13206">MRTMSAVVRGQLDRGERSAKGGRGSRYQAYCEPRLRQSGHCQAELFAESSGRGTTQVCCAGCVRALATSRKAPGRLERTEQCTSAILGERRQSRTAATVFGTSESKFELAIQRGSTTVRVAC</sequence>
<proteinExistence type="predicted"/>
<feature type="region of interest" description="Disordered" evidence="1">
    <location>
        <begin position="1"/>
        <end position="25"/>
    </location>
</feature>
<dbReference type="AlphaFoldDB" id="A0A8D8BTY1"/>
<protein>
    <submittedName>
        <fullName evidence="2">(northern house mosquito) hypothetical protein</fullName>
    </submittedName>
</protein>
<organism evidence="2">
    <name type="scientific">Culex pipiens</name>
    <name type="common">House mosquito</name>
    <dbReference type="NCBI Taxonomy" id="7175"/>
    <lineage>
        <taxon>Eukaryota</taxon>
        <taxon>Metazoa</taxon>
        <taxon>Ecdysozoa</taxon>
        <taxon>Arthropoda</taxon>
        <taxon>Hexapoda</taxon>
        <taxon>Insecta</taxon>
        <taxon>Pterygota</taxon>
        <taxon>Neoptera</taxon>
        <taxon>Endopterygota</taxon>
        <taxon>Diptera</taxon>
        <taxon>Nematocera</taxon>
        <taxon>Culicoidea</taxon>
        <taxon>Culicidae</taxon>
        <taxon>Culicinae</taxon>
        <taxon>Culicini</taxon>
        <taxon>Culex</taxon>
        <taxon>Culex</taxon>
    </lineage>
</organism>
<accession>A0A8D8BTY1</accession>
<evidence type="ECO:0000313" key="2">
    <source>
        <dbReference type="EMBL" id="CAG6481749.1"/>
    </source>
</evidence>
<reference evidence="2" key="1">
    <citation type="submission" date="2021-05" db="EMBL/GenBank/DDBJ databases">
        <authorList>
            <person name="Alioto T."/>
            <person name="Alioto T."/>
            <person name="Gomez Garrido J."/>
        </authorList>
    </citation>
    <scope>NUCLEOTIDE SEQUENCE</scope>
</reference>